<gene>
    <name evidence="3" type="ORF">SAMN05444285_11046</name>
</gene>
<evidence type="ECO:0000259" key="2">
    <source>
        <dbReference type="Pfam" id="PF20434"/>
    </source>
</evidence>
<dbReference type="InterPro" id="IPR029058">
    <property type="entry name" value="AB_hydrolase_fold"/>
</dbReference>
<evidence type="ECO:0000313" key="3">
    <source>
        <dbReference type="EMBL" id="SET31344.1"/>
    </source>
</evidence>
<dbReference type="Pfam" id="PF20434">
    <property type="entry name" value="BD-FAE"/>
    <property type="match status" value="1"/>
</dbReference>
<dbReference type="AlphaFoldDB" id="A0A1I0DHW0"/>
<name>A0A1I0DHW0_9BACT</name>
<reference evidence="3 4" key="1">
    <citation type="submission" date="2016-10" db="EMBL/GenBank/DDBJ databases">
        <authorList>
            <person name="de Groot N.N."/>
        </authorList>
    </citation>
    <scope>NUCLEOTIDE SEQUENCE [LARGE SCALE GENOMIC DNA]</scope>
    <source>
        <strain evidence="3 4">DSM 25947</strain>
    </source>
</reference>
<dbReference type="GO" id="GO:0016787">
    <property type="term" value="F:hydrolase activity"/>
    <property type="evidence" value="ECO:0007669"/>
    <property type="project" value="UniProtKB-KW"/>
</dbReference>
<dbReference type="EMBL" id="FOHT01000010">
    <property type="protein sequence ID" value="SET31344.1"/>
    <property type="molecule type" value="Genomic_DNA"/>
</dbReference>
<feature type="domain" description="BD-FAE-like" evidence="2">
    <location>
        <begin position="82"/>
        <end position="271"/>
    </location>
</feature>
<dbReference type="PANTHER" id="PTHR48081:SF13">
    <property type="entry name" value="ALPHA_BETA HYDROLASE"/>
    <property type="match status" value="1"/>
</dbReference>
<keyword evidence="1" id="KW-0378">Hydrolase</keyword>
<protein>
    <submittedName>
        <fullName evidence="3">Pectinesterase</fullName>
    </submittedName>
</protein>
<dbReference type="InterPro" id="IPR049492">
    <property type="entry name" value="BD-FAE-like_dom"/>
</dbReference>
<proteinExistence type="predicted"/>
<dbReference type="SUPFAM" id="SSF53474">
    <property type="entry name" value="alpha/beta-Hydrolases"/>
    <property type="match status" value="1"/>
</dbReference>
<evidence type="ECO:0000256" key="1">
    <source>
        <dbReference type="ARBA" id="ARBA00022801"/>
    </source>
</evidence>
<dbReference type="RefSeq" id="WP_074780418.1">
    <property type="nucleotide sequence ID" value="NZ_FOHT01000010.1"/>
</dbReference>
<sequence>MDAKQLKIKCLFLFFLTLHFVGFSQHDTIRFSRDTSFNVQSAYRKIAKDFTQATIVKAFPIRAINEKRNMVYHSLGERDLHIDIFYPKISKVKPVPGVLLIHGGGWASGTKSHLVPMAQKLAEAGYVAAVVEYRLSPEARYPAGVIDLKTALKWLRIHASDFGLDTSRIATLGTSAGATLATLVGTTAGNPLYLSHPKSQAVSDKVQAIVNIDGVLDFTDPNESGKDHDPAKPSAAARWFGATYKQNPELWVEASPLTYASGKTPPTLFVNSALPRFHAGRDQYVAVLNKNGIYNEVHTIDETPHPFWLFHPWFDKAVPLVISFLDRVLK</sequence>
<organism evidence="3 4">
    <name type="scientific">Draconibacterium orientale</name>
    <dbReference type="NCBI Taxonomy" id="1168034"/>
    <lineage>
        <taxon>Bacteria</taxon>
        <taxon>Pseudomonadati</taxon>
        <taxon>Bacteroidota</taxon>
        <taxon>Bacteroidia</taxon>
        <taxon>Marinilabiliales</taxon>
        <taxon>Prolixibacteraceae</taxon>
        <taxon>Draconibacterium</taxon>
    </lineage>
</organism>
<dbReference type="Gene3D" id="3.40.50.1820">
    <property type="entry name" value="alpha/beta hydrolase"/>
    <property type="match status" value="1"/>
</dbReference>
<accession>A0A1I0DHW0</accession>
<dbReference type="PANTHER" id="PTHR48081">
    <property type="entry name" value="AB HYDROLASE SUPERFAMILY PROTEIN C4A8.06C"/>
    <property type="match status" value="1"/>
</dbReference>
<evidence type="ECO:0000313" key="4">
    <source>
        <dbReference type="Proteomes" id="UP000181981"/>
    </source>
</evidence>
<dbReference type="OrthoDB" id="9777975at2"/>
<dbReference type="InterPro" id="IPR050300">
    <property type="entry name" value="GDXG_lipolytic_enzyme"/>
</dbReference>
<dbReference type="Proteomes" id="UP000181981">
    <property type="component" value="Unassembled WGS sequence"/>
</dbReference>